<dbReference type="PANTHER" id="PTHR48172:SF2">
    <property type="entry name" value="VACUOLAR PROTEIN SORTING PROTEIN 62"/>
    <property type="match status" value="1"/>
</dbReference>
<dbReference type="EMBL" id="WIWV01000008">
    <property type="protein sequence ID" value="KAF7719139.1"/>
    <property type="molecule type" value="Genomic_DNA"/>
</dbReference>
<feature type="region of interest" description="Disordered" evidence="1">
    <location>
        <begin position="289"/>
        <end position="340"/>
    </location>
</feature>
<keyword evidence="2" id="KW-0732">Signal</keyword>
<organism evidence="3 4">
    <name type="scientific">Penicillium ucsense</name>
    <dbReference type="NCBI Taxonomy" id="2839758"/>
    <lineage>
        <taxon>Eukaryota</taxon>
        <taxon>Fungi</taxon>
        <taxon>Dikarya</taxon>
        <taxon>Ascomycota</taxon>
        <taxon>Pezizomycotina</taxon>
        <taxon>Eurotiomycetes</taxon>
        <taxon>Eurotiomycetidae</taxon>
        <taxon>Eurotiales</taxon>
        <taxon>Aspergillaceae</taxon>
        <taxon>Penicillium</taxon>
    </lineage>
</organism>
<proteinExistence type="predicted"/>
<accession>A0A8J8WC41</accession>
<evidence type="ECO:0000256" key="2">
    <source>
        <dbReference type="SAM" id="SignalP"/>
    </source>
</evidence>
<feature type="compositionally biased region" description="Acidic residues" evidence="1">
    <location>
        <begin position="314"/>
        <end position="330"/>
    </location>
</feature>
<name>A0A8J8WC41_9EURO</name>
<dbReference type="OrthoDB" id="188042at2759"/>
<dbReference type="PANTHER" id="PTHR48172">
    <property type="match status" value="1"/>
</dbReference>
<comment type="caution">
    <text evidence="3">The sequence shown here is derived from an EMBL/GenBank/DDBJ whole genome shotgun (WGS) entry which is preliminary data.</text>
</comment>
<dbReference type="AlphaFoldDB" id="A0A8J8WC41"/>
<sequence>MAPSARWTVLSSPRLWSLVAAFLLVSLVASRPTRQLRDSSSAVCSPLTTNPLALPCLEVEENNGRSVLSGQIETSTLAIAHHSDLAPSSTSSAREVAARSIQQMGRKAKATIAALTTLVLYISINSIARTVNPDAWIWYEEDKEEASWLATSKSCFDRKACRWLGVCGASHFYVAQGFYGSHDPSRWSNTTDDQVEEKPWLKFWTGGADKNDQAAWNVDERARREIPEYVFEYAPLVHLYSGEQFWPGDIAEHIYHTTPTLNYTPIQAQWDHPTLEDLDQLNQWQGGRNVFLTSDDDPTSRPPWLEGEKNIPEEPQDGQDGDGDDDDDNENDQHIPVSKDKIWDDYDHHFEEAVADHSDDAEWDDLRRWTPAGRARLEQEQLARESRQAHRQFKQELRKRYGGHAPTQDHLGEDSFQSPGGRSEAPAILLVMDKGNGVVDAFWFYFYSFNLGNTVFNVRFGNHVGDWEHCLVRFHNGRPKALFFSAHTAGEAFRYEAVEKIGKRPVIYSASGSHAMYAHPGIHEYVLPWGLLHDVTDQGPLWDPVLNSKSYTYDVDNDKLRSSTANPEAPTEWFYFRGHWGDKFYPLDDPRQYRFAGQYHWVNGPTGPRFKHLDRNKVCQGPDRATCVIRDFADEPKRAPKWKGTGNGD</sequence>
<feature type="signal peptide" evidence="2">
    <location>
        <begin position="1"/>
        <end position="30"/>
    </location>
</feature>
<reference evidence="3" key="1">
    <citation type="journal article" date="2020" name="Front. Microbiol.">
        <title>Gene regulatory networks of Penicillium echinulatum 2HH and Penicillium oxalicum 114-2 inferred by a computational biology approach.</title>
        <authorList>
            <person name="Lenz A.R."/>
            <person name="Galan-Vasquez E."/>
            <person name="Balbinot E."/>
            <person name="De Abreu F.P."/>
            <person name="De Oliveira N.S."/>
            <person name="Da Rosa L.O."/>
            <person name="De Avila E Silva S."/>
            <person name="Camassola M."/>
            <person name="Dillon A.J.P."/>
            <person name="Perez-Rueda E."/>
        </authorList>
    </citation>
    <scope>NUCLEOTIDE SEQUENCE</scope>
    <source>
        <strain evidence="3">S1M29</strain>
    </source>
</reference>
<protein>
    <submittedName>
        <fullName evidence="3">Vacuolar protein sorting-associated protein 62</fullName>
    </submittedName>
</protein>
<gene>
    <name evidence="3" type="ORF">PECM_008068</name>
</gene>
<evidence type="ECO:0000313" key="4">
    <source>
        <dbReference type="Proteomes" id="UP000631181"/>
    </source>
</evidence>
<evidence type="ECO:0000256" key="1">
    <source>
        <dbReference type="SAM" id="MobiDB-lite"/>
    </source>
</evidence>
<keyword evidence="4" id="KW-1185">Reference proteome</keyword>
<evidence type="ECO:0000313" key="3">
    <source>
        <dbReference type="EMBL" id="KAF7719139.1"/>
    </source>
</evidence>
<dbReference type="Proteomes" id="UP000631181">
    <property type="component" value="Unassembled WGS sequence"/>
</dbReference>
<feature type="compositionally biased region" description="Basic and acidic residues" evidence="1">
    <location>
        <begin position="331"/>
        <end position="340"/>
    </location>
</feature>
<dbReference type="InterPro" id="IPR009291">
    <property type="entry name" value="Vps62"/>
</dbReference>
<feature type="chain" id="PRO_5035276580" evidence="2">
    <location>
        <begin position="31"/>
        <end position="649"/>
    </location>
</feature>
<dbReference type="Pfam" id="PF06101">
    <property type="entry name" value="Vps62"/>
    <property type="match status" value="1"/>
</dbReference>